<proteinExistence type="predicted"/>
<accession>A0A8S1Q7I4</accession>
<organism evidence="1 2">
    <name type="scientific">Paramecium sonneborni</name>
    <dbReference type="NCBI Taxonomy" id="65129"/>
    <lineage>
        <taxon>Eukaryota</taxon>
        <taxon>Sar</taxon>
        <taxon>Alveolata</taxon>
        <taxon>Ciliophora</taxon>
        <taxon>Intramacronucleata</taxon>
        <taxon>Oligohymenophorea</taxon>
        <taxon>Peniculida</taxon>
        <taxon>Parameciidae</taxon>
        <taxon>Paramecium</taxon>
    </lineage>
</organism>
<dbReference type="Proteomes" id="UP000692954">
    <property type="component" value="Unassembled WGS sequence"/>
</dbReference>
<comment type="caution">
    <text evidence="1">The sequence shown here is derived from an EMBL/GenBank/DDBJ whole genome shotgun (WGS) entry which is preliminary data.</text>
</comment>
<protein>
    <submittedName>
        <fullName evidence="1">Uncharacterized protein</fullName>
    </submittedName>
</protein>
<evidence type="ECO:0000313" key="1">
    <source>
        <dbReference type="EMBL" id="CAD8111223.1"/>
    </source>
</evidence>
<dbReference type="EMBL" id="CAJJDN010000097">
    <property type="protein sequence ID" value="CAD8111223.1"/>
    <property type="molecule type" value="Genomic_DNA"/>
</dbReference>
<evidence type="ECO:0000313" key="2">
    <source>
        <dbReference type="Proteomes" id="UP000692954"/>
    </source>
</evidence>
<name>A0A8S1Q7I4_9CILI</name>
<sequence length="57" mass="7170">MIKQTIILKFRNAQKIQIRQSQNVKRILDQDQEFNFWQRNTIKLQRDKMMMFIEEKQ</sequence>
<reference evidence="1" key="1">
    <citation type="submission" date="2021-01" db="EMBL/GenBank/DDBJ databases">
        <authorList>
            <consortium name="Genoscope - CEA"/>
            <person name="William W."/>
        </authorList>
    </citation>
    <scope>NUCLEOTIDE SEQUENCE</scope>
</reference>
<dbReference type="AlphaFoldDB" id="A0A8S1Q7I4"/>
<keyword evidence="2" id="KW-1185">Reference proteome</keyword>
<gene>
    <name evidence="1" type="ORF">PSON_ATCC_30995.1.T0970183</name>
</gene>